<dbReference type="EMBL" id="CAJNOJ010000012">
    <property type="protein sequence ID" value="CAF0799220.1"/>
    <property type="molecule type" value="Genomic_DNA"/>
</dbReference>
<feature type="compositionally biased region" description="Polar residues" evidence="3">
    <location>
        <begin position="99"/>
        <end position="108"/>
    </location>
</feature>
<reference evidence="6" key="1">
    <citation type="submission" date="2021-02" db="EMBL/GenBank/DDBJ databases">
        <authorList>
            <person name="Nowell W R."/>
        </authorList>
    </citation>
    <scope>NUCLEOTIDE SEQUENCE</scope>
</reference>
<evidence type="ECO:0000256" key="2">
    <source>
        <dbReference type="SAM" id="Coils"/>
    </source>
</evidence>
<dbReference type="EMBL" id="CAJNOR010000194">
    <property type="protein sequence ID" value="CAF0835238.1"/>
    <property type="molecule type" value="Genomic_DNA"/>
</dbReference>
<feature type="compositionally biased region" description="Polar residues" evidence="3">
    <location>
        <begin position="661"/>
        <end position="674"/>
    </location>
</feature>
<keyword evidence="7" id="KW-1185">Reference proteome</keyword>
<feature type="region of interest" description="Disordered" evidence="3">
    <location>
        <begin position="638"/>
        <end position="674"/>
    </location>
</feature>
<dbReference type="Proteomes" id="UP000663852">
    <property type="component" value="Unassembled WGS sequence"/>
</dbReference>
<evidence type="ECO:0000256" key="3">
    <source>
        <dbReference type="SAM" id="MobiDB-lite"/>
    </source>
</evidence>
<evidence type="ECO:0000313" key="5">
    <source>
        <dbReference type="EMBL" id="CAF0799220.1"/>
    </source>
</evidence>
<organism evidence="6 7">
    <name type="scientific">Adineta ricciae</name>
    <name type="common">Rotifer</name>
    <dbReference type="NCBI Taxonomy" id="249248"/>
    <lineage>
        <taxon>Eukaryota</taxon>
        <taxon>Metazoa</taxon>
        <taxon>Spiralia</taxon>
        <taxon>Gnathifera</taxon>
        <taxon>Rotifera</taxon>
        <taxon>Eurotatoria</taxon>
        <taxon>Bdelloidea</taxon>
        <taxon>Adinetida</taxon>
        <taxon>Adinetidae</taxon>
        <taxon>Adineta</taxon>
    </lineage>
</organism>
<evidence type="ECO:0000256" key="1">
    <source>
        <dbReference type="PROSITE-ProRule" id="PRU00047"/>
    </source>
</evidence>
<feature type="region of interest" description="Disordered" evidence="3">
    <location>
        <begin position="65"/>
        <end position="212"/>
    </location>
</feature>
<keyword evidence="2" id="KW-0175">Coiled coil</keyword>
<evidence type="ECO:0000313" key="6">
    <source>
        <dbReference type="EMBL" id="CAF0835238.1"/>
    </source>
</evidence>
<feature type="compositionally biased region" description="Low complexity" evidence="3">
    <location>
        <begin position="482"/>
        <end position="507"/>
    </location>
</feature>
<protein>
    <recommendedName>
        <fullName evidence="4">CCHC-type domain-containing protein</fullName>
    </recommendedName>
</protein>
<proteinExistence type="predicted"/>
<feature type="coiled-coil region" evidence="2">
    <location>
        <begin position="550"/>
        <end position="577"/>
    </location>
</feature>
<name>A0A813V049_ADIRI</name>
<feature type="compositionally biased region" description="Polar residues" evidence="3">
    <location>
        <begin position="132"/>
        <end position="149"/>
    </location>
</feature>
<keyword evidence="1" id="KW-0862">Zinc</keyword>
<evidence type="ECO:0000259" key="4">
    <source>
        <dbReference type="PROSITE" id="PS50158"/>
    </source>
</evidence>
<comment type="caution">
    <text evidence="6">The sequence shown here is derived from an EMBL/GenBank/DDBJ whole genome shotgun (WGS) entry which is preliminary data.</text>
</comment>
<feature type="compositionally biased region" description="Low complexity" evidence="3">
    <location>
        <begin position="529"/>
        <end position="538"/>
    </location>
</feature>
<feature type="region of interest" description="Disordered" evidence="3">
    <location>
        <begin position="479"/>
        <end position="538"/>
    </location>
</feature>
<evidence type="ECO:0000313" key="7">
    <source>
        <dbReference type="Proteomes" id="UP000663828"/>
    </source>
</evidence>
<dbReference type="AlphaFoldDB" id="A0A813V049"/>
<dbReference type="GO" id="GO:0003676">
    <property type="term" value="F:nucleic acid binding"/>
    <property type="evidence" value="ECO:0007669"/>
    <property type="project" value="InterPro"/>
</dbReference>
<dbReference type="PROSITE" id="PS50158">
    <property type="entry name" value="ZF_CCHC"/>
    <property type="match status" value="1"/>
</dbReference>
<dbReference type="Proteomes" id="UP000663828">
    <property type="component" value="Unassembled WGS sequence"/>
</dbReference>
<accession>A0A813V049</accession>
<feature type="domain" description="CCHC-type" evidence="4">
    <location>
        <begin position="400"/>
        <end position="415"/>
    </location>
</feature>
<keyword evidence="1" id="KW-0479">Metal-binding</keyword>
<dbReference type="GO" id="GO:0008270">
    <property type="term" value="F:zinc ion binding"/>
    <property type="evidence" value="ECO:0007669"/>
    <property type="project" value="UniProtKB-KW"/>
</dbReference>
<feature type="compositionally biased region" description="Polar residues" evidence="3">
    <location>
        <begin position="156"/>
        <end position="170"/>
    </location>
</feature>
<dbReference type="OrthoDB" id="3039988at2759"/>
<feature type="compositionally biased region" description="Polar residues" evidence="3">
    <location>
        <begin position="67"/>
        <end position="79"/>
    </location>
</feature>
<gene>
    <name evidence="5" type="ORF">EDS130_LOCUS4763</name>
    <name evidence="6" type="ORF">XAT740_LOCUS4672</name>
</gene>
<sequence length="674" mass="76885">MQTYVGIDGSQILYDPQSGNSYTLIGNNFNNNNVNYNGNYRYFQQSKNNMPQNYDNGYYEQRGAHSHISTSANSQQRHTNTIDESSKQQQYQHKYQKQTNTGQKSVQQMDYEENNIPVVSIDKERREDDSAICTSTPDQRQREQNNVITTEDHSDGSANNFSSQHPSSSGPKRPLNDSGEFVIKSSNKTRKKSHYREDQQTNTIANENGKPNHPIPVEHLQRAVVHNLPCFVIKFSQVDNLPGAVAVAEELYESFSNNKIQLVDQFSVVRYSGLHLRIGVKNKEDYRTLCNEKNWPSKILGRTISVNIPKFVPEQFSLVVRFVPKEFDTEQIAREVKRSASTANNFREIIYPYTRATKDFRFSVTDIKEYNGLLKLGHIGIANMMRKITPYRPSNKLTYCTKCWRLGHIRSKCPEASQKCRICLEDYNQEHNDECSKQYKCAQCHEEHYSLDGECPEIQQHRQELNKAVKAAVREGTIQNVTTNQTSKPSQNQSTSNTNLNFTNANFPPLPSATMSKQNTKPPPWAQKNTAITTNQTNDITNDQLFEKLRNHIDQANEKANTKIQIMEEKLKLSDNAIAVLHNRVSKMVEILQTIVQAVALTTTNIPNSITSNDSEVNMGELVLKAMTCLREERNILNIGGDGQPRSQEKDDTMIMEVPVRQTQTDQSTNPNVQ</sequence>
<dbReference type="InterPro" id="IPR001878">
    <property type="entry name" value="Znf_CCHC"/>
</dbReference>
<keyword evidence="1" id="KW-0863">Zinc-finger</keyword>